<evidence type="ECO:0000313" key="6">
    <source>
        <dbReference type="Proteomes" id="UP000624244"/>
    </source>
</evidence>
<evidence type="ECO:0000259" key="4">
    <source>
        <dbReference type="PROSITE" id="PS50013"/>
    </source>
</evidence>
<accession>A0A8H6E042</accession>
<feature type="region of interest" description="Disordered" evidence="3">
    <location>
        <begin position="56"/>
        <end position="167"/>
    </location>
</feature>
<feature type="compositionally biased region" description="Basic residues" evidence="3">
    <location>
        <begin position="1"/>
        <end position="20"/>
    </location>
</feature>
<protein>
    <recommendedName>
        <fullName evidence="4">Chromo domain-containing protein</fullName>
    </recommendedName>
</protein>
<dbReference type="Gene3D" id="2.40.50.40">
    <property type="match status" value="1"/>
</dbReference>
<feature type="region of interest" description="Disordered" evidence="3">
    <location>
        <begin position="706"/>
        <end position="762"/>
    </location>
</feature>
<feature type="compositionally biased region" description="Polar residues" evidence="3">
    <location>
        <begin position="451"/>
        <end position="462"/>
    </location>
</feature>
<feature type="region of interest" description="Disordered" evidence="3">
    <location>
        <begin position="343"/>
        <end position="375"/>
    </location>
</feature>
<proteinExistence type="predicted"/>
<feature type="compositionally biased region" description="Polar residues" evidence="3">
    <location>
        <begin position="1060"/>
        <end position="1079"/>
    </location>
</feature>
<feature type="compositionally biased region" description="Polar residues" evidence="3">
    <location>
        <begin position="353"/>
        <end position="375"/>
    </location>
</feature>
<feature type="compositionally biased region" description="Basic and acidic residues" evidence="3">
    <location>
        <begin position="621"/>
        <end position="641"/>
    </location>
</feature>
<dbReference type="InterPro" id="IPR000953">
    <property type="entry name" value="Chromo/chromo_shadow_dom"/>
</dbReference>
<dbReference type="EMBL" id="WNKQ01000001">
    <property type="protein sequence ID" value="KAF5854399.1"/>
    <property type="molecule type" value="Genomic_DNA"/>
</dbReference>
<sequence length="1355" mass="149625">MAQSTKRKRTQTRTKPNKRPKYVDSNKSEASGDDNSKLWEAECILEERIVKGVKKYHIKWKGTDPSTGRAWPTTWEPEENANDELVADWLQQQKAQKSGGSRGRPKQRAEAEAQTQTSRRIRNSRVIDSSPESTTRSSSTSKPYTLEPPTCPHNRAVLGNPSSATNSLVGIAAAPGPVLWVSPRIRIRRRRQSLERDEFERVSQIPLSQPPSTQEPTQTHSQETDLDSSQLISARPEPYSSGIVPDSQSSTGEASFIPITQQTEDTNQQSTGSSRVLEEENGLADGSGLLEIVQGAALQVISPTRSIPETIADTTVVDSQSQHQRVADPGAIELVQSLSQAGQATARNHVESETVQETHTGASLSTGQNTSSTGIQHQPWEYVSQTQISTEAAENGPLEFVNIEEIPVSPRNSSILGDCQTPQADRREANSDLLPIATGDSGEVTQPDVVQQLGSRDSSQPSLVEHSDADDDQSPFYSQYPIPDFAQQAHSPRLASEPDYRIARCSSHQPVGVSATLEAQNSQALLAGPGAPNKTTSDPAYNPPHELVALPLNSQVCDNNLSKQSVISKPVRSLSPASEADPGPSYCLEEREQNAQVVSLEPILSTQEDTVDDIRNTIEKDYADDRANSESRHDSSQESPERPSQPLDHSSSPVPYPPSHSVRTQEPQIPPRPYTPVPTSSTSSMAGESTADIVKRQLEEALAKQMAESPFVPRKRANRSSTGASLSVAEVSATPPKASRLLRTAEQEGTRSPSAVPDRSPAMQVPTSLRTVAYAPSVPQAAESLLNDDLQLAEQEFIVPLFIQGRQSDMYSQHIALKKDILEKFLEDPHSVEPISQVEEILTYLRAIETHIDLVFAEAGSGLLNDEMSMTQAAHAAQFGMENSTKFRFLHKLFHHLRDSDIQKHVVLVTEKDDDALFNILETFCEAKNINYNMLTRGHWTDPTEVEGELQVTIIPSNASSVMRPADLIIYIGKAIDEDTPRDIVCASLVAEWLMDTTEGAEQSWPIPSIGSIKDVIEYQTQLSQPLANSPVPERIKRPLLDKEELDPSKRMRFTPQPQPLQSSGSDQNNETTRISDSMPSAAAYESNLQKRLAQLEEMYHTEREARRAEERRFREHEEIWDKQQTVHENLAREYRLLLGKQQAAEKKLETLQHSNTILTERLTTRTSELRELEKQLEEQRAAHLLSPDAQIVEITKLRKDLTTTHQEKEKAIKNAATTDNMLEYTRTAYQDAQKAAATANTRIADLEAQVAKLTHAASGQAVKLKTMHLDRNYEAQDRNIKALKAELGIVMKALQNKEEEITRLKSMGRPGVGTRGTSATPQPKIRSRAGSPSLAGGTNDENQDGIKHNLIGFG</sequence>
<dbReference type="InterPro" id="IPR038609">
    <property type="entry name" value="HDA1_su2/3_sf"/>
</dbReference>
<feature type="compositionally biased region" description="Polar residues" evidence="3">
    <location>
        <begin position="259"/>
        <end position="274"/>
    </location>
</feature>
<gene>
    <name evidence="5" type="ORF">GGP41_007171</name>
</gene>
<feature type="region of interest" description="Disordered" evidence="3">
    <location>
        <begin position="566"/>
        <end position="586"/>
    </location>
</feature>
<organism evidence="5 6">
    <name type="scientific">Cochliobolus sativus</name>
    <name type="common">Common root rot and spot blotch fungus</name>
    <name type="synonym">Bipolaris sorokiniana</name>
    <dbReference type="NCBI Taxonomy" id="45130"/>
    <lineage>
        <taxon>Eukaryota</taxon>
        <taxon>Fungi</taxon>
        <taxon>Dikarya</taxon>
        <taxon>Ascomycota</taxon>
        <taxon>Pezizomycotina</taxon>
        <taxon>Dothideomycetes</taxon>
        <taxon>Pleosporomycetidae</taxon>
        <taxon>Pleosporales</taxon>
        <taxon>Pleosporineae</taxon>
        <taxon>Pleosporaceae</taxon>
        <taxon>Bipolaris</taxon>
    </lineage>
</organism>
<dbReference type="GO" id="GO:0006338">
    <property type="term" value="P:chromatin remodeling"/>
    <property type="evidence" value="ECO:0007669"/>
    <property type="project" value="UniProtKB-ARBA"/>
</dbReference>
<feature type="compositionally biased region" description="Polar residues" evidence="3">
    <location>
        <begin position="205"/>
        <end position="228"/>
    </location>
</feature>
<feature type="region of interest" description="Disordered" evidence="3">
    <location>
        <begin position="451"/>
        <end position="480"/>
    </location>
</feature>
<comment type="subunit">
    <text evidence="1">Component of the NuA4 histone acetyltransferase complex.</text>
</comment>
<feature type="compositionally biased region" description="Basic and acidic residues" evidence="3">
    <location>
        <begin position="192"/>
        <end position="201"/>
    </location>
</feature>
<feature type="region of interest" description="Disordered" evidence="3">
    <location>
        <begin position="1306"/>
        <end position="1355"/>
    </location>
</feature>
<feature type="compositionally biased region" description="Polar residues" evidence="3">
    <location>
        <begin position="90"/>
        <end position="99"/>
    </location>
</feature>
<evidence type="ECO:0000256" key="2">
    <source>
        <dbReference type="SAM" id="Coils"/>
    </source>
</evidence>
<feature type="compositionally biased region" description="Low complexity" evidence="3">
    <location>
        <begin position="129"/>
        <end position="141"/>
    </location>
</feature>
<keyword evidence="2" id="KW-0175">Coiled coil</keyword>
<evidence type="ECO:0000256" key="3">
    <source>
        <dbReference type="SAM" id="MobiDB-lite"/>
    </source>
</evidence>
<name>A0A8H6E042_COCSA</name>
<feature type="region of interest" description="Disordered" evidence="3">
    <location>
        <begin position="621"/>
        <end position="690"/>
    </location>
</feature>
<feature type="domain" description="Chromo" evidence="4">
    <location>
        <begin position="39"/>
        <end position="102"/>
    </location>
</feature>
<feature type="region of interest" description="Disordered" evidence="3">
    <location>
        <begin position="259"/>
        <end position="280"/>
    </location>
</feature>
<comment type="caution">
    <text evidence="5">The sequence shown here is derived from an EMBL/GenBank/DDBJ whole genome shotgun (WGS) entry which is preliminary data.</text>
</comment>
<dbReference type="Gene3D" id="3.40.50.12360">
    <property type="match status" value="1"/>
</dbReference>
<dbReference type="CDD" id="cd00024">
    <property type="entry name" value="CD_CSD"/>
    <property type="match status" value="1"/>
</dbReference>
<dbReference type="SUPFAM" id="SSF54160">
    <property type="entry name" value="Chromo domain-like"/>
    <property type="match status" value="1"/>
</dbReference>
<evidence type="ECO:0000313" key="5">
    <source>
        <dbReference type="EMBL" id="KAF5854399.1"/>
    </source>
</evidence>
<feature type="region of interest" description="Disordered" evidence="3">
    <location>
        <begin position="1"/>
        <end position="38"/>
    </location>
</feature>
<feature type="region of interest" description="Disordered" evidence="3">
    <location>
        <begin position="1024"/>
        <end position="1080"/>
    </location>
</feature>
<feature type="coiled-coil region" evidence="2">
    <location>
        <begin position="1230"/>
        <end position="1257"/>
    </location>
</feature>
<feature type="compositionally biased region" description="Low complexity" evidence="3">
    <location>
        <begin position="642"/>
        <end position="653"/>
    </location>
</feature>
<dbReference type="InterPro" id="IPR016197">
    <property type="entry name" value="Chromo-like_dom_sf"/>
</dbReference>
<feature type="region of interest" description="Disordered" evidence="3">
    <location>
        <begin position="183"/>
        <end position="228"/>
    </location>
</feature>
<feature type="coiled-coil region" evidence="2">
    <location>
        <begin position="1086"/>
        <end position="1113"/>
    </location>
</feature>
<dbReference type="PROSITE" id="PS50013">
    <property type="entry name" value="CHROMO_2"/>
    <property type="match status" value="1"/>
</dbReference>
<feature type="compositionally biased region" description="Acidic residues" evidence="3">
    <location>
        <begin position="76"/>
        <end position="86"/>
    </location>
</feature>
<feature type="compositionally biased region" description="Basic and acidic residues" evidence="3">
    <location>
        <begin position="1034"/>
        <end position="1050"/>
    </location>
</feature>
<evidence type="ECO:0000256" key="1">
    <source>
        <dbReference type="ARBA" id="ARBA00011353"/>
    </source>
</evidence>
<reference evidence="5" key="1">
    <citation type="submission" date="2019-11" db="EMBL/GenBank/DDBJ databases">
        <title>Bipolaris sorokiniana Genome sequencing.</title>
        <authorList>
            <person name="Wang H."/>
        </authorList>
    </citation>
    <scope>NUCLEOTIDE SEQUENCE</scope>
</reference>
<dbReference type="Proteomes" id="UP000624244">
    <property type="component" value="Unassembled WGS sequence"/>
</dbReference>